<gene>
    <name evidence="1" type="ORF">KN815_08090</name>
</gene>
<accession>A0ABS6CAY0</accession>
<protein>
    <submittedName>
        <fullName evidence="1">Uncharacterized protein</fullName>
    </submittedName>
</protein>
<keyword evidence="2" id="KW-1185">Reference proteome</keyword>
<dbReference type="Proteomes" id="UP000720508">
    <property type="component" value="Unassembled WGS sequence"/>
</dbReference>
<reference evidence="1 2" key="1">
    <citation type="submission" date="2021-06" db="EMBL/GenBank/DDBJ databases">
        <authorList>
            <person name="Pan X."/>
        </authorList>
    </citation>
    <scope>NUCLEOTIDE SEQUENCE [LARGE SCALE GENOMIC DNA]</scope>
    <source>
        <strain evidence="1 2">4503</strain>
    </source>
</reference>
<organism evidence="1 2">
    <name type="scientific">Streptomyces niphimycinicus</name>
    <dbReference type="NCBI Taxonomy" id="2842201"/>
    <lineage>
        <taxon>Bacteria</taxon>
        <taxon>Bacillati</taxon>
        <taxon>Actinomycetota</taxon>
        <taxon>Actinomycetes</taxon>
        <taxon>Kitasatosporales</taxon>
        <taxon>Streptomycetaceae</taxon>
        <taxon>Streptomyces</taxon>
    </lineage>
</organism>
<sequence length="633" mass="70934">MMAFNPRNDDMARDRGQVLYRYRPGQTFDHRGGYTAQVVQFGRDEEFDGPSLDREHLVQEAMRFVRRWRAAGRAFSTGSDRAPEFPGDEDRLADRHYEVVVPGKVFCRIWPRVVRCSSGHCGHVWTASDPRPGTDDWPPACPACGNPVGNRQLQFIFAHKCGEMSPMYPPSKCPRGHTGFRLDDRPSRFRDFRWECMTCGFPLGVQWSCSNSSCSYPDRFMSPLLHTAGTAHVGQGLTLVNVTTTEEATRQSNPLYTPAVLGWWLGEITEDEFRRLTDGHTVDVPSEVVESIRVMEEAGLHDQARALQARFMPVEVDHLRDRVGKALGLDTESDDARGLAAELHTYRRVLNLERLGVPRLQREAHNAERRALYERYPGVLASAGLGQETCLISDLPITYLAIGYSRTGFSPEEADLVPYRGRAVRGAPEKTLLYAHPTEAEALLFPVDRERVSRWLVRNELVSRSTLEEAGGVARWLVHQLGPSDGKALSHETRPAPGHPDLPVHELFGLLHSLSHQLLRALAVDSGYSETSLSEYLFPYDLAFAIYPNGGSDFSLGAMRTVLEQNLDAVVSRAVDNDACLYDPNCMITNEGADHGCLQLPETACQSWNRNLSRWHLFGSPDGSRVGYWDPTL</sequence>
<evidence type="ECO:0000313" key="1">
    <source>
        <dbReference type="EMBL" id="MBU3864040.1"/>
    </source>
</evidence>
<dbReference type="RefSeq" id="WP_216341058.1">
    <property type="nucleotide sequence ID" value="NZ_JAHLEM010000066.1"/>
</dbReference>
<evidence type="ECO:0000313" key="2">
    <source>
        <dbReference type="Proteomes" id="UP000720508"/>
    </source>
</evidence>
<comment type="caution">
    <text evidence="1">The sequence shown here is derived from an EMBL/GenBank/DDBJ whole genome shotgun (WGS) entry which is preliminary data.</text>
</comment>
<proteinExistence type="predicted"/>
<name>A0ABS6CAY0_9ACTN</name>
<dbReference type="EMBL" id="JAHLEM010000066">
    <property type="protein sequence ID" value="MBU3864040.1"/>
    <property type="molecule type" value="Genomic_DNA"/>
</dbReference>